<evidence type="ECO:0008006" key="2">
    <source>
        <dbReference type="Google" id="ProtNLM"/>
    </source>
</evidence>
<dbReference type="EMBL" id="CZQD01000032">
    <property type="protein sequence ID" value="CUS56800.1"/>
    <property type="molecule type" value="Genomic_DNA"/>
</dbReference>
<dbReference type="AlphaFoldDB" id="A0A160TYK5"/>
<name>A0A160TYK5_9ZZZZ</name>
<gene>
    <name evidence="1" type="ORF">MGWOODY_Hyp2201</name>
</gene>
<protein>
    <recommendedName>
        <fullName evidence="2">PilZ domain-containing protein</fullName>
    </recommendedName>
</protein>
<sequence length="69" mass="7900">MIAKGILKLGFLRSVPCDIRNISSGGVRFATRKEINLPETFSIRLPNSKQPRLCQRRWQLGRETGVEFI</sequence>
<evidence type="ECO:0000313" key="1">
    <source>
        <dbReference type="EMBL" id="CUS56800.1"/>
    </source>
</evidence>
<accession>A0A160TYK5</accession>
<proteinExistence type="predicted"/>
<organism evidence="1">
    <name type="scientific">hydrothermal vent metagenome</name>
    <dbReference type="NCBI Taxonomy" id="652676"/>
    <lineage>
        <taxon>unclassified sequences</taxon>
        <taxon>metagenomes</taxon>
        <taxon>ecological metagenomes</taxon>
    </lineage>
</organism>
<reference evidence="1" key="1">
    <citation type="submission" date="2015-10" db="EMBL/GenBank/DDBJ databases">
        <authorList>
            <person name="Gilbert D.G."/>
        </authorList>
    </citation>
    <scope>NUCLEOTIDE SEQUENCE</scope>
</reference>